<keyword evidence="5" id="KW-1185">Reference proteome</keyword>
<dbReference type="Gene3D" id="3.40.50.720">
    <property type="entry name" value="NAD(P)-binding Rossmann-like Domain"/>
    <property type="match status" value="1"/>
</dbReference>
<dbReference type="InterPro" id="IPR013549">
    <property type="entry name" value="DUF1731"/>
</dbReference>
<dbReference type="Proteomes" id="UP000192393">
    <property type="component" value="Unassembled WGS sequence"/>
</dbReference>
<accession>A0A1W1ZTK5</accession>
<proteinExistence type="inferred from homology"/>
<name>A0A1W1ZTK5_9FLAO</name>
<evidence type="ECO:0008006" key="6">
    <source>
        <dbReference type="Google" id="ProtNLM"/>
    </source>
</evidence>
<dbReference type="NCBIfam" id="TIGR01777">
    <property type="entry name" value="yfcH"/>
    <property type="match status" value="1"/>
</dbReference>
<dbReference type="PANTHER" id="PTHR11092">
    <property type="entry name" value="SUGAR NUCLEOTIDE EPIMERASE RELATED"/>
    <property type="match status" value="1"/>
</dbReference>
<dbReference type="AlphaFoldDB" id="A0A1W1ZTK5"/>
<evidence type="ECO:0000256" key="1">
    <source>
        <dbReference type="ARBA" id="ARBA00009353"/>
    </source>
</evidence>
<dbReference type="EMBL" id="FWXS01000003">
    <property type="protein sequence ID" value="SMC51408.1"/>
    <property type="molecule type" value="Genomic_DNA"/>
</dbReference>
<gene>
    <name evidence="4" type="ORF">SAMN06296427_103205</name>
</gene>
<evidence type="ECO:0000313" key="5">
    <source>
        <dbReference type="Proteomes" id="UP000192393"/>
    </source>
</evidence>
<dbReference type="SUPFAM" id="SSF51735">
    <property type="entry name" value="NAD(P)-binding Rossmann-fold domains"/>
    <property type="match status" value="1"/>
</dbReference>
<dbReference type="Pfam" id="PF08338">
    <property type="entry name" value="DUF1731"/>
    <property type="match status" value="1"/>
</dbReference>
<dbReference type="STRING" id="1434700.SAMN06296427_103205"/>
<dbReference type="InterPro" id="IPR010099">
    <property type="entry name" value="SDR39U1"/>
</dbReference>
<dbReference type="InterPro" id="IPR036291">
    <property type="entry name" value="NAD(P)-bd_dom_sf"/>
</dbReference>
<comment type="similarity">
    <text evidence="1">Belongs to the NAD(P)-dependent epimerase/dehydratase family. SDR39U1 subfamily.</text>
</comment>
<sequence>MKTVLISGATGLVGKKLKAALEAKNYTVRSLSRKKEKDLFYWNLQENYVDPKAFENLNTIIHLAGAPISEKWTKEYKKELYDSRIKTAELLFENTKKYAPDLKTFITSSGANYYGTFTTDKIFSENEPNGNDFLGNLCLDWENAAFKFESLGTRVATVRTAAVLSDKDGMLKKLMPLTKLNLASPLGSGKQIVPWIHIDDLVGIYIHILENENLNGAFNACAPEIVNNSQFTKTLAKTMSKSAFLPDVPSFILKIILGEMSSIVLKGSAVSPEKIQNSRFKFQFPELNSALKNLIQ</sequence>
<dbReference type="OrthoDB" id="9801773at2"/>
<dbReference type="RefSeq" id="WP_084016790.1">
    <property type="nucleotide sequence ID" value="NZ_FWXS01000003.1"/>
</dbReference>
<feature type="domain" description="NAD-dependent epimerase/dehydratase" evidence="2">
    <location>
        <begin position="4"/>
        <end position="219"/>
    </location>
</feature>
<protein>
    <recommendedName>
        <fullName evidence="6">TIGR01777 family protein</fullName>
    </recommendedName>
</protein>
<organism evidence="4 5">
    <name type="scientific">Moheibacter sediminis</name>
    <dbReference type="NCBI Taxonomy" id="1434700"/>
    <lineage>
        <taxon>Bacteria</taxon>
        <taxon>Pseudomonadati</taxon>
        <taxon>Bacteroidota</taxon>
        <taxon>Flavobacteriia</taxon>
        <taxon>Flavobacteriales</taxon>
        <taxon>Weeksellaceae</taxon>
        <taxon>Moheibacter</taxon>
    </lineage>
</organism>
<dbReference type="InterPro" id="IPR001509">
    <property type="entry name" value="Epimerase_deHydtase"/>
</dbReference>
<evidence type="ECO:0000313" key="4">
    <source>
        <dbReference type="EMBL" id="SMC51408.1"/>
    </source>
</evidence>
<feature type="domain" description="DUF1731" evidence="3">
    <location>
        <begin position="248"/>
        <end position="294"/>
    </location>
</feature>
<dbReference type="PANTHER" id="PTHR11092:SF0">
    <property type="entry name" value="EPIMERASE FAMILY PROTEIN SDR39U1"/>
    <property type="match status" value="1"/>
</dbReference>
<evidence type="ECO:0000259" key="3">
    <source>
        <dbReference type="Pfam" id="PF08338"/>
    </source>
</evidence>
<dbReference type="Pfam" id="PF01370">
    <property type="entry name" value="Epimerase"/>
    <property type="match status" value="1"/>
</dbReference>
<evidence type="ECO:0000259" key="2">
    <source>
        <dbReference type="Pfam" id="PF01370"/>
    </source>
</evidence>
<reference evidence="4 5" key="1">
    <citation type="submission" date="2017-04" db="EMBL/GenBank/DDBJ databases">
        <authorList>
            <person name="Afonso C.L."/>
            <person name="Miller P.J."/>
            <person name="Scott M.A."/>
            <person name="Spackman E."/>
            <person name="Goraichik I."/>
            <person name="Dimitrov K.M."/>
            <person name="Suarez D.L."/>
            <person name="Swayne D.E."/>
        </authorList>
    </citation>
    <scope>NUCLEOTIDE SEQUENCE [LARGE SCALE GENOMIC DNA]</scope>
    <source>
        <strain evidence="4 5">CGMCC 1.12708</strain>
    </source>
</reference>